<evidence type="ECO:0000313" key="13">
    <source>
        <dbReference type="Proteomes" id="UP000813462"/>
    </source>
</evidence>
<dbReference type="FunFam" id="1.10.1670.10:FF:000004">
    <property type="entry name" value="DNA glycosylase/AP lyase ROS1"/>
    <property type="match status" value="1"/>
</dbReference>
<dbReference type="GO" id="GO:0003906">
    <property type="term" value="F:DNA-(apurinic or apyrimidinic site) endonuclease activity"/>
    <property type="evidence" value="ECO:0007669"/>
    <property type="project" value="UniProtKB-ARBA"/>
</dbReference>
<dbReference type="InterPro" id="IPR003651">
    <property type="entry name" value="Endonuclease3_FeS-loop_motif"/>
</dbReference>
<protein>
    <recommendedName>
        <fullName evidence="11">HhH-GPD domain-containing protein</fullName>
    </recommendedName>
</protein>
<dbReference type="InterPro" id="IPR003265">
    <property type="entry name" value="HhH-GPD_domain"/>
</dbReference>
<dbReference type="InterPro" id="IPR023170">
    <property type="entry name" value="HhH_base_excis_C"/>
</dbReference>
<dbReference type="InterPro" id="IPR028925">
    <property type="entry name" value="RRM_DME"/>
</dbReference>
<evidence type="ECO:0000256" key="4">
    <source>
        <dbReference type="ARBA" id="ARBA00022485"/>
    </source>
</evidence>
<feature type="compositionally biased region" description="Polar residues" evidence="10">
    <location>
        <begin position="351"/>
        <end position="368"/>
    </location>
</feature>
<feature type="compositionally biased region" description="Polar residues" evidence="10">
    <location>
        <begin position="969"/>
        <end position="984"/>
    </location>
</feature>
<feature type="compositionally biased region" description="Basic and acidic residues" evidence="10">
    <location>
        <begin position="187"/>
        <end position="213"/>
    </location>
</feature>
<dbReference type="Pfam" id="PF15629">
    <property type="entry name" value="Perm-CXXC"/>
    <property type="match status" value="1"/>
</dbReference>
<feature type="region of interest" description="Disordered" evidence="10">
    <location>
        <begin position="1167"/>
        <end position="1204"/>
    </location>
</feature>
<evidence type="ECO:0000256" key="1">
    <source>
        <dbReference type="ARBA" id="ARBA00001966"/>
    </source>
</evidence>
<feature type="compositionally biased region" description="Basic and acidic residues" evidence="10">
    <location>
        <begin position="1043"/>
        <end position="1056"/>
    </location>
</feature>
<feature type="compositionally biased region" description="Basic and acidic residues" evidence="10">
    <location>
        <begin position="1173"/>
        <end position="1185"/>
    </location>
</feature>
<feature type="domain" description="HhH-GPD" evidence="11">
    <location>
        <begin position="1216"/>
        <end position="1385"/>
    </location>
</feature>
<comment type="similarity">
    <text evidence="3">Belongs to the DNA glycosylase family. DEMETER subfamily.</text>
</comment>
<keyword evidence="6" id="KW-0408">Iron</keyword>
<feature type="compositionally biased region" description="Polar residues" evidence="10">
    <location>
        <begin position="1106"/>
        <end position="1122"/>
    </location>
</feature>
<dbReference type="PANTHER" id="PTHR46213">
    <property type="entry name" value="TRANSCRIPTIONAL ACTIVATOR DEMETER"/>
    <property type="match status" value="1"/>
</dbReference>
<dbReference type="SMART" id="SM00478">
    <property type="entry name" value="ENDO3c"/>
    <property type="match status" value="1"/>
</dbReference>
<dbReference type="InterPro" id="IPR028924">
    <property type="entry name" value="Perm-CXXC"/>
</dbReference>
<comment type="cofactor">
    <cofactor evidence="1">
        <name>[4Fe-4S] cluster</name>
        <dbReference type="ChEBI" id="CHEBI:49883"/>
    </cofactor>
</comment>
<keyword evidence="4" id="KW-0004">4Fe-4S</keyword>
<dbReference type="GO" id="GO:0035514">
    <property type="term" value="F:DNA demethylase activity"/>
    <property type="evidence" value="ECO:0007669"/>
    <property type="project" value="InterPro"/>
</dbReference>
<evidence type="ECO:0000256" key="3">
    <source>
        <dbReference type="ARBA" id="ARBA00005646"/>
    </source>
</evidence>
<feature type="region of interest" description="Disordered" evidence="10">
    <location>
        <begin position="551"/>
        <end position="578"/>
    </location>
</feature>
<evidence type="ECO:0000259" key="11">
    <source>
        <dbReference type="SMART" id="SM00478"/>
    </source>
</evidence>
<feature type="compositionally biased region" description="Basic and acidic residues" evidence="10">
    <location>
        <begin position="1"/>
        <end position="13"/>
    </location>
</feature>
<feature type="region of interest" description="Disordered" evidence="10">
    <location>
        <begin position="1"/>
        <end position="22"/>
    </location>
</feature>
<dbReference type="Gene3D" id="1.10.1670.10">
    <property type="entry name" value="Helix-hairpin-Helix base-excision DNA repair enzymes (C-terminal)"/>
    <property type="match status" value="1"/>
</dbReference>
<evidence type="ECO:0000256" key="10">
    <source>
        <dbReference type="SAM" id="MobiDB-lite"/>
    </source>
</evidence>
<dbReference type="Proteomes" id="UP000813462">
    <property type="component" value="Unassembled WGS sequence"/>
</dbReference>
<feature type="region of interest" description="Disordered" evidence="10">
    <location>
        <begin position="163"/>
        <end position="216"/>
    </location>
</feature>
<comment type="subcellular location">
    <subcellularLocation>
        <location evidence="2">Nucleus</location>
    </subcellularLocation>
</comment>
<dbReference type="GO" id="GO:0046872">
    <property type="term" value="F:metal ion binding"/>
    <property type="evidence" value="ECO:0007669"/>
    <property type="project" value="UniProtKB-KW"/>
</dbReference>
<feature type="compositionally biased region" description="Polar residues" evidence="10">
    <location>
        <begin position="562"/>
        <end position="573"/>
    </location>
</feature>
<comment type="caution">
    <text evidence="12">The sequence shown here is derived from an EMBL/GenBank/DDBJ whole genome shotgun (WGS) entry which is preliminary data.</text>
</comment>
<proteinExistence type="inferred from homology"/>
<evidence type="ECO:0000256" key="5">
    <source>
        <dbReference type="ARBA" id="ARBA00022723"/>
    </source>
</evidence>
<gene>
    <name evidence="12" type="ORF">FEM48_Zijuj12G0055200</name>
</gene>
<dbReference type="SUPFAM" id="SSF48150">
    <property type="entry name" value="DNA-glycosylase"/>
    <property type="match status" value="1"/>
</dbReference>
<dbReference type="GO" id="GO:0019104">
    <property type="term" value="F:DNA N-glycosylase activity"/>
    <property type="evidence" value="ECO:0007669"/>
    <property type="project" value="InterPro"/>
</dbReference>
<dbReference type="PANTHER" id="PTHR46213:SF13">
    <property type="entry name" value="DEMETER-LIKE PROTEIN 2-RELATED"/>
    <property type="match status" value="1"/>
</dbReference>
<sequence length="1794" mass="201396">MDMEQPRKNKSEMESSWIPMTPLKPFPQIPEPICSNGPRLQTQEEIATLSEKGEHFHSQNPTVYNTNVNNWGTGNNVEICREISFDGMTRMSFTGLLALANAATVTLGNNTAQMANDGAAETRRLFSSANSQIESHETQSLKSHDIPLEPQFSFGHQHSYDLNLPPGTTYGGGISNSIPQFAPVTPDKPKRADNKQASEPVAERGDQGREKQQNEAASTMVDIIVIDSDKEIPKPASDSFLAAVSTPLKENNGIDLNKTPQKKQRRKKHRPKVVREGKPKRTPKPVTPKPAGSKENPTEKRKYVRKKGVNKAPETSPPAVAGQTSDFRTDQTTKKSCRRTLNFETEEPKEVNSSNKSPSLDSESYVHQFSSNGVQSKSTVPFGNGLEVTVGNTQAGIACDLSCSTHQMLKSFMSFSTKTDSTQAKLNVDFRKEDADVQVTDHTQQENTVEVMLDCGTQSHPRSSNDSNCSTTINLREGKEKANRAKRKYYLAVKQADTSSRNLAGVHYNTLQAYQMSWMHFPNIYKKKRSEKGQIYSTSSITCCITATKDRENSQKDAEANPNKSETRYQTSGPHCDSNKVSAAFGESREGLQDKLHTLECIVALSQKERTTKKRSRGAKRVRDLASLSMKADHSDEQRAGNVHRPHTCIDTLVSDVCSTLTRKKGSKKRNSLAVQNLAFYGDQQSFSKSSGTPIETTMKPLTIGAIIEQLKCLDINRESSEFAYQEQNTVTPCTAKNEEQNALVLYRRDGPLVSFDPTKKRRPRPKVDLDEETNRVWKLLLENINSEGIDGTDEDKVKWWEEERRVFRGRADSFIARMHLVQGDRRFSQWKGSVVDSVVGVFLTQNVSDHLSSSAFMSLAAHFPVKPRNNDKACVAVDQDEPVEFINEIPNLQDTEHNEVKGANSIEYFGSNKGAFSSTNESECKLSNSSASVLEVYHNQSVKTSTNQIFRTVAECYMGRDAAKNDAVSPQNSVDSSISQTSDKGGFCSESNSETEDLPNKSKHERLDNSISFMELLRNAESTMLHEVYVHAGYEYHQPKGIKHENQKQSKDKDGLQTSLEASTNASSNYCLPLTTNSGVSAVDCFEIFEETQSSNVYKNKDETSMSGQSTLTVESASPNDINKPTMHAQEAPICSGESFKNTQGDNTITAQTESRHEEITDITLNNAEQDSNEHGHSSSKEFTEMNALTSKSKNKRVQKEKKNEINWDKLREKAESNGRRERTPNTMDSLDWEAVRCADVHEIADTIKERGMNNMLGQRIKDFLNRLVREHGSIDLEWLRNVPPDQAKEYLLSIRGLGLKSVECVRLLTLHHLAFPVDTNVGRIAVRLGWVPLQPLPESLQLHLLELYPVLESIQKYLWPRLCKLDQRTLYELHYQMITFGKVFCTKSKPNCNACPMRGECRHFASAFASARLALPGPEEKSIISATEKGSHVNPTVNNGTSLPLLQENNQLEENQQLDACQKVQVIAGNRNCEPIIEEPATPEPECTQMSEDIEDAFYEDPDAIPTIKLNIEEFTQNLQNYMQENMELQEGDMSKALVALTTEAASIPMPKLKNVSRLRTEHLVYELPDSHPLLEMLKMEKRELDDPSSYLLAIWTPGETVNSIQPPEKTCCSQDFGRLCNEKECFSCNSVREANSQTVRGTLLIPCRTAMRGSFPLNGTYFQVNEVFADHASSLNPIDVPRAWIWNLHRRTVYFGTSIPTIFKGLSTQGIQHCFWKGKDKYSISINFLSAILKKIRETEFHPSQEVISARELWFVCVRGFDQKTRAPRPLIARLHFPASKLTRNKERKDE</sequence>
<accession>A0A978UBG1</accession>
<keyword evidence="7" id="KW-0411">Iron-sulfur</keyword>
<feature type="region of interest" description="Disordered" evidence="10">
    <location>
        <begin position="1041"/>
        <end position="1062"/>
    </location>
</feature>
<organism evidence="12 13">
    <name type="scientific">Ziziphus jujuba var. spinosa</name>
    <dbReference type="NCBI Taxonomy" id="714518"/>
    <lineage>
        <taxon>Eukaryota</taxon>
        <taxon>Viridiplantae</taxon>
        <taxon>Streptophyta</taxon>
        <taxon>Embryophyta</taxon>
        <taxon>Tracheophyta</taxon>
        <taxon>Spermatophyta</taxon>
        <taxon>Magnoliopsida</taxon>
        <taxon>eudicotyledons</taxon>
        <taxon>Gunneridae</taxon>
        <taxon>Pentapetalae</taxon>
        <taxon>rosids</taxon>
        <taxon>fabids</taxon>
        <taxon>Rosales</taxon>
        <taxon>Rhamnaceae</taxon>
        <taxon>Paliureae</taxon>
        <taxon>Ziziphus</taxon>
    </lineage>
</organism>
<feature type="compositionally biased region" description="Basic residues" evidence="10">
    <location>
        <begin position="260"/>
        <end position="272"/>
    </location>
</feature>
<evidence type="ECO:0000256" key="8">
    <source>
        <dbReference type="ARBA" id="ARBA00023125"/>
    </source>
</evidence>
<evidence type="ECO:0000256" key="2">
    <source>
        <dbReference type="ARBA" id="ARBA00004123"/>
    </source>
</evidence>
<keyword evidence="9" id="KW-0539">Nucleus</keyword>
<reference evidence="12" key="1">
    <citation type="journal article" date="2021" name="Front. Plant Sci.">
        <title>Chromosome-Scale Genome Assembly for Chinese Sour Jujube and Insights Into Its Genome Evolution and Domestication Signature.</title>
        <authorList>
            <person name="Shen L.-Y."/>
            <person name="Luo H."/>
            <person name="Wang X.-L."/>
            <person name="Wang X.-M."/>
            <person name="Qiu X.-J."/>
            <person name="Liu H."/>
            <person name="Zhou S.-S."/>
            <person name="Jia K.-H."/>
            <person name="Nie S."/>
            <person name="Bao Y.-T."/>
            <person name="Zhang R.-G."/>
            <person name="Yun Q.-Z."/>
            <person name="Chai Y.-H."/>
            <person name="Lu J.-Y."/>
            <person name="Li Y."/>
            <person name="Zhao S.-W."/>
            <person name="Mao J.-F."/>
            <person name="Jia S.-G."/>
            <person name="Mao Y.-M."/>
        </authorList>
    </citation>
    <scope>NUCLEOTIDE SEQUENCE</scope>
    <source>
        <strain evidence="12">AT0</strain>
        <tissue evidence="12">Leaf</tissue>
    </source>
</reference>
<feature type="region of interest" description="Disordered" evidence="10">
    <location>
        <begin position="1102"/>
        <end position="1122"/>
    </location>
</feature>
<dbReference type="GO" id="GO:0003677">
    <property type="term" value="F:DNA binding"/>
    <property type="evidence" value="ECO:0007669"/>
    <property type="project" value="UniProtKB-KW"/>
</dbReference>
<evidence type="ECO:0000256" key="9">
    <source>
        <dbReference type="ARBA" id="ARBA00023242"/>
    </source>
</evidence>
<evidence type="ECO:0000256" key="7">
    <source>
        <dbReference type="ARBA" id="ARBA00023014"/>
    </source>
</evidence>
<feature type="region of interest" description="Disordered" evidence="10">
    <location>
        <begin position="250"/>
        <end position="368"/>
    </location>
</feature>
<name>A0A978UBG1_ZIZJJ</name>
<dbReference type="InterPro" id="IPR011257">
    <property type="entry name" value="DNA_glycosylase"/>
</dbReference>
<dbReference type="GO" id="GO:0051539">
    <property type="term" value="F:4 iron, 4 sulfur cluster binding"/>
    <property type="evidence" value="ECO:0007669"/>
    <property type="project" value="UniProtKB-KW"/>
</dbReference>
<dbReference type="Pfam" id="PF15628">
    <property type="entry name" value="RRM_DME"/>
    <property type="match status" value="1"/>
</dbReference>
<dbReference type="EMBL" id="JAEACU010000012">
    <property type="protein sequence ID" value="KAH7512104.1"/>
    <property type="molecule type" value="Genomic_DNA"/>
</dbReference>
<dbReference type="InterPro" id="IPR044811">
    <property type="entry name" value="DME/ROS1"/>
</dbReference>
<dbReference type="GO" id="GO:0005634">
    <property type="term" value="C:nucleus"/>
    <property type="evidence" value="ECO:0007669"/>
    <property type="project" value="UniProtKB-SubCell"/>
</dbReference>
<evidence type="ECO:0000256" key="6">
    <source>
        <dbReference type="ARBA" id="ARBA00023004"/>
    </source>
</evidence>
<evidence type="ECO:0000313" key="12">
    <source>
        <dbReference type="EMBL" id="KAH7512104.1"/>
    </source>
</evidence>
<feature type="region of interest" description="Disordered" evidence="10">
    <location>
        <begin position="965"/>
        <end position="1004"/>
    </location>
</feature>
<dbReference type="GO" id="GO:0141166">
    <property type="term" value="P:chromosomal 5-methylcytosine DNA demethylation pathway"/>
    <property type="evidence" value="ECO:0007669"/>
    <property type="project" value="InterPro"/>
</dbReference>
<dbReference type="CDD" id="cd00056">
    <property type="entry name" value="ENDO3c"/>
    <property type="match status" value="1"/>
</dbReference>
<keyword evidence="5" id="KW-0479">Metal-binding</keyword>
<dbReference type="SMART" id="SM00525">
    <property type="entry name" value="FES"/>
    <property type="match status" value="1"/>
</dbReference>
<dbReference type="GO" id="GO:0006284">
    <property type="term" value="P:base-excision repair"/>
    <property type="evidence" value="ECO:0007669"/>
    <property type="project" value="InterPro"/>
</dbReference>
<keyword evidence="8" id="KW-0238">DNA-binding</keyword>